<accession>Q10YL7</accession>
<dbReference type="PANTHER" id="PTHR14136">
    <property type="entry name" value="BTB_POZ DOMAIN-CONTAINING PROTEIN KCTD9"/>
    <property type="match status" value="1"/>
</dbReference>
<dbReference type="SUPFAM" id="SSF141571">
    <property type="entry name" value="Pentapeptide repeat-like"/>
    <property type="match status" value="1"/>
</dbReference>
<sequence>MNQLFPLNFSGQDLRHRDFQGQDLTGANFSGSDLRGCNFQDAILYGTNFRGARIGQSRSKVWTLIFCCAGAAIAVTLTSAFASFIAGEMPGVTALIGTGAVAIAITNTKNEIIAAILAGVVATIGSSGIVYFLSGSKVKGLFLFLGSGVILGLGLILFFQVVFDLEKLSKTSFENADLTNAIFDE</sequence>
<dbReference type="STRING" id="203124.Tery_3573"/>
<dbReference type="AlphaFoldDB" id="Q10YL7"/>
<feature type="transmembrane region" description="Helical" evidence="1">
    <location>
        <begin position="61"/>
        <end position="83"/>
    </location>
</feature>
<feature type="transmembrane region" description="Helical" evidence="1">
    <location>
        <begin position="89"/>
        <end position="105"/>
    </location>
</feature>
<name>Q10YL7_TRIEI</name>
<proteinExistence type="predicted"/>
<dbReference type="EMBL" id="CP000393">
    <property type="protein sequence ID" value="ABG52657.1"/>
    <property type="molecule type" value="Genomic_DNA"/>
</dbReference>
<dbReference type="InterPro" id="IPR051082">
    <property type="entry name" value="Pentapeptide-BTB/POZ_domain"/>
</dbReference>
<dbReference type="Pfam" id="PF00805">
    <property type="entry name" value="Pentapeptide"/>
    <property type="match status" value="1"/>
</dbReference>
<dbReference type="HOGENOM" id="CLU_1460699_0_0_3"/>
<dbReference type="Gene3D" id="2.160.20.80">
    <property type="entry name" value="E3 ubiquitin-protein ligase SopA"/>
    <property type="match status" value="1"/>
</dbReference>
<dbReference type="KEGG" id="ter:Tery_3573"/>
<feature type="transmembrane region" description="Helical" evidence="1">
    <location>
        <begin position="112"/>
        <end position="134"/>
    </location>
</feature>
<dbReference type="InterPro" id="IPR001646">
    <property type="entry name" value="5peptide_repeat"/>
</dbReference>
<keyword evidence="1" id="KW-0812">Transmembrane</keyword>
<evidence type="ECO:0000313" key="2">
    <source>
        <dbReference type="EMBL" id="ABG52657.1"/>
    </source>
</evidence>
<dbReference type="PANTHER" id="PTHR14136:SF17">
    <property type="entry name" value="BTB_POZ DOMAIN-CONTAINING PROTEIN KCTD9"/>
    <property type="match status" value="1"/>
</dbReference>
<dbReference type="OrthoDB" id="457820at2"/>
<dbReference type="eggNOG" id="COG1357">
    <property type="taxonomic scope" value="Bacteria"/>
</dbReference>
<organism evidence="2">
    <name type="scientific">Trichodesmium erythraeum (strain IMS101)</name>
    <dbReference type="NCBI Taxonomy" id="203124"/>
    <lineage>
        <taxon>Bacteria</taxon>
        <taxon>Bacillati</taxon>
        <taxon>Cyanobacteriota</taxon>
        <taxon>Cyanophyceae</taxon>
        <taxon>Oscillatoriophycideae</taxon>
        <taxon>Oscillatoriales</taxon>
        <taxon>Microcoleaceae</taxon>
        <taxon>Trichodesmium</taxon>
    </lineage>
</organism>
<keyword evidence="1" id="KW-0472">Membrane</keyword>
<protein>
    <submittedName>
        <fullName evidence="2">Pentapeptide repeat</fullName>
    </submittedName>
</protein>
<dbReference type="RefSeq" id="WP_011612994.1">
    <property type="nucleotide sequence ID" value="NC_008312.1"/>
</dbReference>
<reference evidence="2" key="1">
    <citation type="submission" date="2006-06" db="EMBL/GenBank/DDBJ databases">
        <title>Complete sequence of Trichodesmium erythraeum IMS101.</title>
        <authorList>
            <consortium name="US DOE Joint Genome Institute"/>
            <person name="Copeland A."/>
            <person name="Lucas S."/>
            <person name="Lapidus A."/>
            <person name="Barry K."/>
            <person name="Detter J.C."/>
            <person name="Glavina del Rio T."/>
            <person name="Hammon N."/>
            <person name="Israni S."/>
            <person name="Dalin E."/>
            <person name="Tice H."/>
            <person name="Pitluck S."/>
            <person name="Kiss H."/>
            <person name="Munk A.C."/>
            <person name="Brettin T."/>
            <person name="Bruce D."/>
            <person name="Han C."/>
            <person name="Tapia R."/>
            <person name="Gilna P."/>
            <person name="Schmutz J."/>
            <person name="Larimer F."/>
            <person name="Land M."/>
            <person name="Hauser L."/>
            <person name="Kyrpides N."/>
            <person name="Kim E."/>
            <person name="Richardson P."/>
        </authorList>
    </citation>
    <scope>NUCLEOTIDE SEQUENCE [LARGE SCALE GENOMIC DNA]</scope>
    <source>
        <strain evidence="2">IMS101</strain>
    </source>
</reference>
<keyword evidence="1" id="KW-1133">Transmembrane helix</keyword>
<evidence type="ECO:0000256" key="1">
    <source>
        <dbReference type="SAM" id="Phobius"/>
    </source>
</evidence>
<feature type="transmembrane region" description="Helical" evidence="1">
    <location>
        <begin position="140"/>
        <end position="163"/>
    </location>
</feature>
<gene>
    <name evidence="2" type="ordered locus">Tery_3573</name>
</gene>